<dbReference type="Pfam" id="PF00155">
    <property type="entry name" value="Aminotran_1_2"/>
    <property type="match status" value="1"/>
</dbReference>
<accession>A0A433RWC5</accession>
<dbReference type="PANTHER" id="PTHR43525">
    <property type="entry name" value="PROTEIN MALY"/>
    <property type="match status" value="1"/>
</dbReference>
<dbReference type="AlphaFoldDB" id="A0A433RWC5"/>
<gene>
    <name evidence="7" type="ORF">QI30_04870</name>
</gene>
<reference evidence="7 8" key="1">
    <citation type="submission" date="2014-11" db="EMBL/GenBank/DDBJ databases">
        <title>Genome sequence and analysis of novel Kurthia sp.</title>
        <authorList>
            <person name="Lawson J.N."/>
            <person name="Gonzalez J.E."/>
            <person name="Rinauldi L."/>
            <person name="Xuan Z."/>
            <person name="Firman A."/>
            <person name="Shaddox L."/>
            <person name="Trudeau A."/>
            <person name="Shah S."/>
            <person name="Reiman D."/>
        </authorList>
    </citation>
    <scope>NUCLEOTIDE SEQUENCE [LARGE SCALE GENOMIC DNA]</scope>
    <source>
        <strain evidence="7 8">3B1D</strain>
    </source>
</reference>
<evidence type="ECO:0000256" key="5">
    <source>
        <dbReference type="ARBA" id="ARBA00037974"/>
    </source>
</evidence>
<dbReference type="PANTHER" id="PTHR43525:SF1">
    <property type="entry name" value="PROTEIN MALY"/>
    <property type="match status" value="1"/>
</dbReference>
<dbReference type="GO" id="GO:0030170">
    <property type="term" value="F:pyridoxal phosphate binding"/>
    <property type="evidence" value="ECO:0007669"/>
    <property type="project" value="InterPro"/>
</dbReference>
<dbReference type="EC" id="4.4.1.13" evidence="2"/>
<evidence type="ECO:0000256" key="4">
    <source>
        <dbReference type="ARBA" id="ARBA00023239"/>
    </source>
</evidence>
<name>A0A433RWC5_9BACL</name>
<dbReference type="InterPro" id="IPR015421">
    <property type="entry name" value="PyrdxlP-dep_Trfase_major"/>
</dbReference>
<keyword evidence="8" id="KW-1185">Reference proteome</keyword>
<dbReference type="InterPro" id="IPR015424">
    <property type="entry name" value="PyrdxlP-dep_Trfase"/>
</dbReference>
<keyword evidence="3" id="KW-0663">Pyridoxal phosphate</keyword>
<dbReference type="RefSeq" id="WP_126989820.1">
    <property type="nucleotide sequence ID" value="NZ_JTFC01000017.1"/>
</dbReference>
<comment type="caution">
    <text evidence="7">The sequence shown here is derived from an EMBL/GenBank/DDBJ whole genome shotgun (WGS) entry which is preliminary data.</text>
</comment>
<sequence>MSLFDKVYTRQQTDSLKWDKLKLVYGRDNVDGIIPMWVADMDFAAPKSITQAIQKRLDNPVYGYSFEGEACTTATTNWLKSKHDTIIDPSWVLYHQGVVPAIASVVEAFTSETDTVLMTAPIYPPFFNSPKQLAREVAFCPLDESNGIYTLNFDKLEAALAPEHVTLFILCHPHNPIGFTWDEAALRQIDALCAKHGVLLLSDEIHSDLVLTGTHIPLLKITAHPENVITLFAPTKTFNIAGIHAAMMFVPDAQKRQTLQKTMQSHAQGGLNIFAIAAIEGAFSKEGANWLAELKDYLRANIRYTAEQLNAVDGLRIHENDATYLMWLDYRATNLDEKDVMNRLLDAGVALDPGTKYGEYGKGFLRINIACPKETLEQGISRIKAVFTA</sequence>
<dbReference type="EMBL" id="JTFC01000017">
    <property type="protein sequence ID" value="RUS57580.1"/>
    <property type="molecule type" value="Genomic_DNA"/>
</dbReference>
<keyword evidence="7" id="KW-0032">Aminotransferase</keyword>
<evidence type="ECO:0000313" key="8">
    <source>
        <dbReference type="Proteomes" id="UP000288623"/>
    </source>
</evidence>
<dbReference type="GO" id="GO:0047804">
    <property type="term" value="F:cysteine-S-conjugate beta-lyase activity"/>
    <property type="evidence" value="ECO:0007669"/>
    <property type="project" value="UniProtKB-EC"/>
</dbReference>
<feature type="domain" description="Aminotransferase class I/classII large" evidence="6">
    <location>
        <begin position="41"/>
        <end position="383"/>
    </location>
</feature>
<evidence type="ECO:0000313" key="7">
    <source>
        <dbReference type="EMBL" id="RUS57580.1"/>
    </source>
</evidence>
<dbReference type="InterPro" id="IPR051798">
    <property type="entry name" value="Class-II_PLP-Dep_Aminotrans"/>
</dbReference>
<keyword evidence="4" id="KW-0456">Lyase</keyword>
<comment type="cofactor">
    <cofactor evidence="1">
        <name>pyridoxal 5'-phosphate</name>
        <dbReference type="ChEBI" id="CHEBI:597326"/>
    </cofactor>
</comment>
<dbReference type="NCBIfam" id="TIGR04350">
    <property type="entry name" value="C_S_lyase_PatB"/>
    <property type="match status" value="1"/>
</dbReference>
<dbReference type="Gene3D" id="3.90.1150.10">
    <property type="entry name" value="Aspartate Aminotransferase, domain 1"/>
    <property type="match status" value="1"/>
</dbReference>
<proteinExistence type="inferred from homology"/>
<dbReference type="SUPFAM" id="SSF53383">
    <property type="entry name" value="PLP-dependent transferases"/>
    <property type="match status" value="1"/>
</dbReference>
<keyword evidence="7" id="KW-0808">Transferase</keyword>
<dbReference type="GO" id="GO:0008483">
    <property type="term" value="F:transaminase activity"/>
    <property type="evidence" value="ECO:0007669"/>
    <property type="project" value="UniProtKB-KW"/>
</dbReference>
<dbReference type="InterPro" id="IPR015422">
    <property type="entry name" value="PyrdxlP-dep_Trfase_small"/>
</dbReference>
<dbReference type="CDD" id="cd00609">
    <property type="entry name" value="AAT_like"/>
    <property type="match status" value="1"/>
</dbReference>
<dbReference type="Proteomes" id="UP000288623">
    <property type="component" value="Unassembled WGS sequence"/>
</dbReference>
<dbReference type="InterPro" id="IPR004839">
    <property type="entry name" value="Aminotransferase_I/II_large"/>
</dbReference>
<evidence type="ECO:0000256" key="1">
    <source>
        <dbReference type="ARBA" id="ARBA00001933"/>
    </source>
</evidence>
<evidence type="ECO:0000259" key="6">
    <source>
        <dbReference type="Pfam" id="PF00155"/>
    </source>
</evidence>
<protein>
    <recommendedName>
        <fullName evidence="2">cysteine-S-conjugate beta-lyase</fullName>
        <ecNumber evidence="2">4.4.1.13</ecNumber>
    </recommendedName>
</protein>
<organism evidence="7 8">
    <name type="scientific">Candidatus Kurthia intestinigallinarum</name>
    <dbReference type="NCBI Taxonomy" id="1562256"/>
    <lineage>
        <taxon>Bacteria</taxon>
        <taxon>Bacillati</taxon>
        <taxon>Bacillota</taxon>
        <taxon>Bacilli</taxon>
        <taxon>Bacillales</taxon>
        <taxon>Caryophanaceae</taxon>
        <taxon>Kurthia</taxon>
    </lineage>
</organism>
<evidence type="ECO:0000256" key="3">
    <source>
        <dbReference type="ARBA" id="ARBA00022898"/>
    </source>
</evidence>
<dbReference type="InterPro" id="IPR027619">
    <property type="entry name" value="C-S_lyase_PatB-like"/>
</dbReference>
<dbReference type="Gene3D" id="3.40.640.10">
    <property type="entry name" value="Type I PLP-dependent aspartate aminotransferase-like (Major domain)"/>
    <property type="match status" value="1"/>
</dbReference>
<dbReference type="OrthoDB" id="9802872at2"/>
<comment type="similarity">
    <text evidence="5">Belongs to the class-II pyridoxal-phosphate-dependent aminotransferase family. MalY/PatB cystathionine beta-lyase subfamily.</text>
</comment>
<evidence type="ECO:0000256" key="2">
    <source>
        <dbReference type="ARBA" id="ARBA00012224"/>
    </source>
</evidence>